<dbReference type="PANTHER" id="PTHR46380:SF2">
    <property type="entry name" value="CYCLIN-D-BINDING MYB-LIKE TRANSCRIPTION FACTOR 1"/>
    <property type="match status" value="1"/>
</dbReference>
<dbReference type="GO" id="GO:0000976">
    <property type="term" value="F:transcription cis-regulatory region binding"/>
    <property type="evidence" value="ECO:0007669"/>
    <property type="project" value="TreeGrafter"/>
</dbReference>
<evidence type="ECO:0000313" key="9">
    <source>
        <dbReference type="Proteomes" id="UP000636479"/>
    </source>
</evidence>
<dbReference type="InterPro" id="IPR017884">
    <property type="entry name" value="SANT_dom"/>
</dbReference>
<dbReference type="Pfam" id="PF13921">
    <property type="entry name" value="Myb_DNA-bind_6"/>
    <property type="match status" value="1"/>
</dbReference>
<keyword evidence="9" id="KW-1185">Reference proteome</keyword>
<evidence type="ECO:0000256" key="4">
    <source>
        <dbReference type="SAM" id="MobiDB-lite"/>
    </source>
</evidence>
<dbReference type="GO" id="GO:0003700">
    <property type="term" value="F:DNA-binding transcription factor activity"/>
    <property type="evidence" value="ECO:0007669"/>
    <property type="project" value="TreeGrafter"/>
</dbReference>
<keyword evidence="2" id="KW-0238">DNA-binding</keyword>
<gene>
    <name evidence="8" type="ORF">MIND_00747700</name>
</gene>
<dbReference type="InterPro" id="IPR032675">
    <property type="entry name" value="LRR_dom_sf"/>
</dbReference>
<dbReference type="InterPro" id="IPR057207">
    <property type="entry name" value="FBXL15_LRR"/>
</dbReference>
<feature type="region of interest" description="Disordered" evidence="4">
    <location>
        <begin position="378"/>
        <end position="420"/>
    </location>
</feature>
<dbReference type="Gene3D" id="1.10.10.60">
    <property type="entry name" value="Homeodomain-like"/>
    <property type="match status" value="2"/>
</dbReference>
<feature type="compositionally biased region" description="Basic and acidic residues" evidence="4">
    <location>
        <begin position="195"/>
        <end position="205"/>
    </location>
</feature>
<sequence length="2175" mass="241757">MSSSAAIRKYLGLEEGSQPDPETEPILFLKQYLTAGLPPQLLLYFSSVTTPKQRSVLPAIRNRRLKYTSTNPPELGFTSASTTWPLLYEGQQGRRGQREGEAEKTWADKDFLQGSTKHREAERVRTLRRQKVEEFVPEEESDSDDEPMESTLPEPVDEDDAKATFERVIRERFIYGLLEGIDYDKADWDEAFDSEMDRDAEDSHPRHCHPSNFTMSDTEHIEQRQLQDSSERKKKKKKGKHSIHDILSAEPDPEVPSVVEHKKKKRKHEDDADNKPKKKKKRRDSEDPEVLAESDASGKEKKKRKRKHDETVDTAGEGTEQSVQPPPQKEKRRKDSITLGSASLLPLPSQETFTAFFPSLEGLDSNEDILRALQNADLSSHTQGSSTNVPSKPRTATSNTSTSKKASKPRKSKSTLTDTDTSDHAELLATKWLNSDQLAALAKEQGLVYKKGVFSTFEAKLAADAVVKYQTLHELAEEDIDRLIFPDTKAKKDSSFWSEIARAVPQRPLNAIYHHLRRARHPLKQQGKWTEAEDEKLIQAVVSVGKHWEKVSTLVGRQATDCRDRYRNYLKDRDARQTGPWTAEEEEKLSEIVLELQEGKDLDYDVPWTQVAELMGGTRGRQQCRIKWLDKLNLKHKTNGTGARWSRTDAEKLINKIAVLNVRDDTEIDWKTLREEDWNLWSAHVLQRRWLNMKRAVKGYEDMTIPDIISTLQAKNIAKKVEFKSREFVETVSEVTGRRVACCSQPCNEPRVSRSLSSPSAMSGSPRIPLLVFLVTLFAWIFDRTTYFPHKHVFTLTGTDPAVKMPPAVLKKCTEAKISPGASSQFAKREVSDRFEPGVNTSWLITNATLVVGRGNATHWIQGDLYLDKGIIKAIGNNLATQLSTQRVLNLTVVNANRRWVTAGLGMHILLFYVRRLNIKVEVDIHSHLGALSTPFMAGNLDLVSSKGPTTPWLQVIDGFNTHDEAFQLAMAGGVTSALIQSGGKNTIGSQAFVAKLRPTVERSPSSMLVEPRFGSAHPQFWRHLVQACGETPSEYGTRLDAIWSLRSAYAQAREIIALQDSYCEKATAGLWSESMGAFPEDLRVETLVDVLRGKVKVSALCQEAVDIDALVRLTNEFEFPIASLQHASEAWLVPHLLNRTWGGLPTVALFASNYQYDVPSFRGSEHAARILADLEVPVALKSQHPVINSRYLAQEAQVAHYYGLPPRLALASVTSVPAKALGLDHRIGVLEEGADADVVLWDSNPLQLGATPIKVWIDGQLQIPLPRRSGEKGGQVQIGVGKDGRGWSEFPDVPDWQKERSRAIEWEGLPPLANLNKARRVIFDDVRTVHHNGFIHTSDVGFHVVAVDGRIDCIGNAITCSFDASSDQHVNLDGGVIVPGMMTFGSTLGTEEIHNELSTGAGLSLDALSENVPEILKDPGAMVYAVDSLMFGTRNALSAYRSGITTGTVVGAQGDFIAGVSTTFSTGRLHAMERGAILQKFSAMHVSIHRSDPFSKPRSVNNQIAALRRLLLGWESQASDTGTWFKKAAEGIVPLVVDVDSADIMATLLILKADIEDRLGSRMRMVFNGAAESHILAREIGRARIGVILDAKPVFGSWETLRGLPGPPITNDTTLATLIKEGVKVGLRCKEAQNVKSMGFDLRWAMLAANGVVTQDDVYALVSSNLRELLGVTVEDEEFVAYSGGGPLNMSSKVVAVIASGAVDILPSFHEDMVTVESRLPTEGEFRRVRHLVLQQLELEFEPISDDDIARVFAESPHLESVVLSAVPGITDRSVVLLTDNALNLQGIDISGCNQITDVSIFELSAKSLPLQWILLNGVTGLTDASITALAKTCSRLSVLELCDLPLLSAHSVRDIFTYSRKLRTLRLARCPLLTDKAFPAISASRSTTPVTTSSGYDKPLPPRPTSWFDELPPLILRHTADNLRVVDLSFVTGITDAAIDGLVSHAPRIQNLRLTGCKQLSDKTLESISKLGDHLDVLLLAHVSEITDNGIVKLARSCTKLRCIDVGFCRNLTDLAVFCLAELRYMRRLSLVRVHRVTDIAIFALAEHALDLERLNLSYCDRLSLDALHLLLKRLMRLQNFAATGIPSLKRKGVHRFSDMAPPVRKSPLPRMFTLIKRPQDYDADQQAAYNVFTGERVSALKKFLNKEETRRRECEAKNIRFTESSDDGIDLY</sequence>
<evidence type="ECO:0000256" key="1">
    <source>
        <dbReference type="ARBA" id="ARBA00004123"/>
    </source>
</evidence>
<dbReference type="Gene3D" id="3.80.10.10">
    <property type="entry name" value="Ribonuclease Inhibitor"/>
    <property type="match status" value="3"/>
</dbReference>
<dbReference type="Proteomes" id="UP000636479">
    <property type="component" value="Unassembled WGS sequence"/>
</dbReference>
<dbReference type="OrthoDB" id="10258955at2759"/>
<dbReference type="InterPro" id="IPR017930">
    <property type="entry name" value="Myb_dom"/>
</dbReference>
<evidence type="ECO:0000259" key="7">
    <source>
        <dbReference type="PROSITE" id="PS51294"/>
    </source>
</evidence>
<dbReference type="SUPFAM" id="SSF51556">
    <property type="entry name" value="Metallo-dependent hydrolases"/>
    <property type="match status" value="1"/>
</dbReference>
<dbReference type="RefSeq" id="XP_037219819.1">
    <property type="nucleotide sequence ID" value="XM_037364175.1"/>
</dbReference>
<dbReference type="InterPro" id="IPR051651">
    <property type="entry name" value="DMTF1_DNA-bind_reg"/>
</dbReference>
<feature type="domain" description="Myb-like" evidence="5">
    <location>
        <begin position="521"/>
        <end position="570"/>
    </location>
</feature>
<protein>
    <submittedName>
        <fullName evidence="8">Carbohydrate esterase family 9 protein</fullName>
    </submittedName>
</protein>
<feature type="compositionally biased region" description="Polar residues" evidence="4">
    <location>
        <begin position="378"/>
        <end position="390"/>
    </location>
</feature>
<feature type="domain" description="HTH myb-type" evidence="7">
    <location>
        <begin position="521"/>
        <end position="574"/>
    </location>
</feature>
<dbReference type="InterPro" id="IPR006553">
    <property type="entry name" value="Leu-rich_rpt_Cys-con_subtyp"/>
</dbReference>
<dbReference type="InterPro" id="IPR009057">
    <property type="entry name" value="Homeodomain-like_sf"/>
</dbReference>
<dbReference type="PROSITE" id="PS51293">
    <property type="entry name" value="SANT"/>
    <property type="match status" value="1"/>
</dbReference>
<dbReference type="Gene3D" id="2.30.40.10">
    <property type="entry name" value="Urease, subunit C, domain 1"/>
    <property type="match status" value="1"/>
</dbReference>
<dbReference type="SUPFAM" id="SSF46689">
    <property type="entry name" value="Homeodomain-like"/>
    <property type="match status" value="2"/>
</dbReference>
<dbReference type="SMART" id="SM00367">
    <property type="entry name" value="LRR_CC"/>
    <property type="match status" value="11"/>
</dbReference>
<feature type="compositionally biased region" description="Acidic residues" evidence="4">
    <location>
        <begin position="135"/>
        <end position="148"/>
    </location>
</feature>
<dbReference type="PANTHER" id="PTHR46380">
    <property type="entry name" value="CYCLIN-D-BINDING MYB-LIKE TRANSCRIPTION FACTOR 1"/>
    <property type="match status" value="1"/>
</dbReference>
<evidence type="ECO:0000256" key="3">
    <source>
        <dbReference type="ARBA" id="ARBA00023242"/>
    </source>
</evidence>
<proteinExistence type="predicted"/>
<dbReference type="PROSITE" id="PS51294">
    <property type="entry name" value="HTH_MYB"/>
    <property type="match status" value="1"/>
</dbReference>
<dbReference type="InterPro" id="IPR001005">
    <property type="entry name" value="SANT/Myb"/>
</dbReference>
<dbReference type="Pfam" id="PF25372">
    <property type="entry name" value="DUF7885"/>
    <property type="match status" value="1"/>
</dbReference>
<comment type="subcellular location">
    <subcellularLocation>
        <location evidence="1">Nucleus</location>
    </subcellularLocation>
</comment>
<dbReference type="GeneID" id="59346691"/>
<evidence type="ECO:0000313" key="8">
    <source>
        <dbReference type="EMBL" id="KAF7301819.1"/>
    </source>
</evidence>
<dbReference type="GO" id="GO:0016810">
    <property type="term" value="F:hydrolase activity, acting on carbon-nitrogen (but not peptide) bonds"/>
    <property type="evidence" value="ECO:0007669"/>
    <property type="project" value="InterPro"/>
</dbReference>
<dbReference type="InterPro" id="IPR011059">
    <property type="entry name" value="Metal-dep_hydrolase_composite"/>
</dbReference>
<dbReference type="InterPro" id="IPR032466">
    <property type="entry name" value="Metal_Hydrolase"/>
</dbReference>
<dbReference type="SMART" id="SM00717">
    <property type="entry name" value="SANT"/>
    <property type="match status" value="4"/>
</dbReference>
<feature type="domain" description="Myb-like" evidence="5">
    <location>
        <begin position="573"/>
        <end position="632"/>
    </location>
</feature>
<feature type="domain" description="SANT" evidence="6">
    <location>
        <begin position="524"/>
        <end position="574"/>
    </location>
</feature>
<keyword evidence="3" id="KW-0539">Nucleus</keyword>
<dbReference type="InterPro" id="IPR006680">
    <property type="entry name" value="Amidohydro-rel"/>
</dbReference>
<reference evidence="8" key="1">
    <citation type="submission" date="2020-05" db="EMBL/GenBank/DDBJ databases">
        <title>Mycena genomes resolve the evolution of fungal bioluminescence.</title>
        <authorList>
            <person name="Tsai I.J."/>
        </authorList>
    </citation>
    <scope>NUCLEOTIDE SEQUENCE</scope>
    <source>
        <strain evidence="8">171206Taipei</strain>
    </source>
</reference>
<dbReference type="CDD" id="cd00167">
    <property type="entry name" value="SANT"/>
    <property type="match status" value="2"/>
</dbReference>
<dbReference type="Gene3D" id="3.20.20.140">
    <property type="entry name" value="Metal-dependent hydrolases"/>
    <property type="match status" value="2"/>
</dbReference>
<evidence type="ECO:0000259" key="5">
    <source>
        <dbReference type="PROSITE" id="PS50090"/>
    </source>
</evidence>
<dbReference type="PROSITE" id="PS50090">
    <property type="entry name" value="MYB_LIKE"/>
    <property type="match status" value="2"/>
</dbReference>
<evidence type="ECO:0000259" key="6">
    <source>
        <dbReference type="PROSITE" id="PS51293"/>
    </source>
</evidence>
<dbReference type="GO" id="GO:0005634">
    <property type="term" value="C:nucleus"/>
    <property type="evidence" value="ECO:0007669"/>
    <property type="project" value="UniProtKB-SubCell"/>
</dbReference>
<dbReference type="Pfam" id="PF01979">
    <property type="entry name" value="Amidohydro_1"/>
    <property type="match status" value="1"/>
</dbReference>
<feature type="compositionally biased region" description="Low complexity" evidence="4">
    <location>
        <begin position="395"/>
        <end position="404"/>
    </location>
</feature>
<organism evidence="8 9">
    <name type="scientific">Mycena indigotica</name>
    <dbReference type="NCBI Taxonomy" id="2126181"/>
    <lineage>
        <taxon>Eukaryota</taxon>
        <taxon>Fungi</taxon>
        <taxon>Dikarya</taxon>
        <taxon>Basidiomycota</taxon>
        <taxon>Agaricomycotina</taxon>
        <taxon>Agaricomycetes</taxon>
        <taxon>Agaricomycetidae</taxon>
        <taxon>Agaricales</taxon>
        <taxon>Marasmiineae</taxon>
        <taxon>Mycenaceae</taxon>
        <taxon>Mycena</taxon>
    </lineage>
</organism>
<dbReference type="SUPFAM" id="SSF51338">
    <property type="entry name" value="Composite domain of metallo-dependent hydrolases"/>
    <property type="match status" value="1"/>
</dbReference>
<feature type="region of interest" description="Disordered" evidence="4">
    <location>
        <begin position="194"/>
        <end position="343"/>
    </location>
</feature>
<comment type="caution">
    <text evidence="8">The sequence shown here is derived from an EMBL/GenBank/DDBJ whole genome shotgun (WGS) entry which is preliminary data.</text>
</comment>
<feature type="compositionally biased region" description="Basic residues" evidence="4">
    <location>
        <begin position="232"/>
        <end position="241"/>
    </location>
</feature>
<dbReference type="EMBL" id="JACAZF010000006">
    <property type="protein sequence ID" value="KAF7301819.1"/>
    <property type="molecule type" value="Genomic_DNA"/>
</dbReference>
<evidence type="ECO:0000256" key="2">
    <source>
        <dbReference type="ARBA" id="ARBA00023125"/>
    </source>
</evidence>
<name>A0A8H6SM20_9AGAR</name>
<dbReference type="SUPFAM" id="SSF52047">
    <property type="entry name" value="RNI-like"/>
    <property type="match status" value="1"/>
</dbReference>
<feature type="region of interest" description="Disordered" evidence="4">
    <location>
        <begin position="90"/>
        <end position="163"/>
    </location>
</feature>
<feature type="compositionally biased region" description="Basic and acidic residues" evidence="4">
    <location>
        <begin position="217"/>
        <end position="231"/>
    </location>
</feature>
<feature type="compositionally biased region" description="Basic and acidic residues" evidence="4">
    <location>
        <begin position="96"/>
        <end position="134"/>
    </location>
</feature>
<accession>A0A8H6SM20</accession>